<evidence type="ECO:0000313" key="6">
    <source>
        <dbReference type="EMBL" id="MBM7853512.1"/>
    </source>
</evidence>
<proteinExistence type="inferred from homology"/>
<evidence type="ECO:0000313" key="7">
    <source>
        <dbReference type="Proteomes" id="UP000758856"/>
    </source>
</evidence>
<feature type="domain" description="ABC transporter" evidence="4">
    <location>
        <begin position="48"/>
        <end position="288"/>
    </location>
</feature>
<dbReference type="PROSITE" id="PS00211">
    <property type="entry name" value="ABC_TRANSPORTER_1"/>
    <property type="match status" value="1"/>
</dbReference>
<dbReference type="GO" id="GO:0016887">
    <property type="term" value="F:ATP hydrolysis activity"/>
    <property type="evidence" value="ECO:0007669"/>
    <property type="project" value="InterPro"/>
</dbReference>
<dbReference type="InterPro" id="IPR003439">
    <property type="entry name" value="ABC_transporter-like_ATP-bd"/>
</dbReference>
<reference evidence="5" key="1">
    <citation type="journal article" date="2014" name="Int. J. Syst. Evol. Microbiol.">
        <title>Complete genome sequence of Corynebacterium casei LMG S-19264T (=DSM 44701T), isolated from a smear-ripened cheese.</title>
        <authorList>
            <consortium name="US DOE Joint Genome Institute (JGI-PGF)"/>
            <person name="Walter F."/>
            <person name="Albersmeier A."/>
            <person name="Kalinowski J."/>
            <person name="Ruckert C."/>
        </authorList>
    </citation>
    <scope>NUCLEOTIDE SEQUENCE</scope>
    <source>
        <strain evidence="5">VKM B-1606</strain>
    </source>
</reference>
<dbReference type="EMBL" id="BSFF01000009">
    <property type="protein sequence ID" value="GLK57273.1"/>
    <property type="molecule type" value="Genomic_DNA"/>
</dbReference>
<dbReference type="RefSeq" id="WP_204951957.1">
    <property type="nucleotide sequence ID" value="NZ_BSFF01000009.1"/>
</dbReference>
<evidence type="ECO:0000256" key="2">
    <source>
        <dbReference type="ARBA" id="ARBA00022741"/>
    </source>
</evidence>
<dbReference type="InterPro" id="IPR022473">
    <property type="entry name" value="ABC_trnsptr_Choline_ATP-bd"/>
</dbReference>
<keyword evidence="2" id="KW-0547">Nucleotide-binding</keyword>
<dbReference type="Gene3D" id="3.40.50.300">
    <property type="entry name" value="P-loop containing nucleotide triphosphate hydrolases"/>
    <property type="match status" value="1"/>
</dbReference>
<dbReference type="PANTHER" id="PTHR43869">
    <property type="entry name" value="GLYCINE BETAINE/PROLINE BETAINE TRANSPORT SYSTEM ATP-BINDING PROTEIN PROV"/>
    <property type="match status" value="1"/>
</dbReference>
<dbReference type="Pfam" id="PF00005">
    <property type="entry name" value="ABC_tran"/>
    <property type="match status" value="1"/>
</dbReference>
<dbReference type="SMART" id="SM00382">
    <property type="entry name" value="AAA"/>
    <property type="match status" value="1"/>
</dbReference>
<gene>
    <name evidence="5" type="ORF">GCM10008170_32930</name>
    <name evidence="6" type="ORF">JOD31_003773</name>
</gene>
<dbReference type="InterPro" id="IPR051921">
    <property type="entry name" value="ABC_osmolyte_uptake_ATP-bind"/>
</dbReference>
<dbReference type="SUPFAM" id="SSF52540">
    <property type="entry name" value="P-loop containing nucleoside triphosphate hydrolases"/>
    <property type="match status" value="1"/>
</dbReference>
<organism evidence="5 8">
    <name type="scientific">Methylopila capsulata</name>
    <dbReference type="NCBI Taxonomy" id="61654"/>
    <lineage>
        <taxon>Bacteria</taxon>
        <taxon>Pseudomonadati</taxon>
        <taxon>Pseudomonadota</taxon>
        <taxon>Alphaproteobacteria</taxon>
        <taxon>Hyphomicrobiales</taxon>
        <taxon>Methylopilaceae</taxon>
        <taxon>Methylopila</taxon>
    </lineage>
</organism>
<keyword evidence="3 5" id="KW-0067">ATP-binding</keyword>
<name>A0A9W6IVH1_9HYPH</name>
<dbReference type="PANTHER" id="PTHR43869:SF1">
    <property type="entry name" value="GLYCINE BETAINE_PROLINE BETAINE TRANSPORT SYSTEM ATP-BINDING PROTEIN PROV"/>
    <property type="match status" value="1"/>
</dbReference>
<evidence type="ECO:0000256" key="3">
    <source>
        <dbReference type="ARBA" id="ARBA00022840"/>
    </source>
</evidence>
<dbReference type="InterPro" id="IPR027417">
    <property type="entry name" value="P-loop_NTPase"/>
</dbReference>
<reference evidence="6 7" key="2">
    <citation type="submission" date="2021-01" db="EMBL/GenBank/DDBJ databases">
        <title>Genomic Encyclopedia of Type Strains, Phase IV (KMG-IV): sequencing the most valuable type-strain genomes for metagenomic binning, comparative biology and taxonomic classification.</title>
        <authorList>
            <person name="Goeker M."/>
        </authorList>
    </citation>
    <scope>NUCLEOTIDE SEQUENCE [LARGE SCALE GENOMIC DNA]</scope>
    <source>
        <strain evidence="6 7">DSM 6130</strain>
    </source>
</reference>
<keyword evidence="7" id="KW-1185">Reference proteome</keyword>
<evidence type="ECO:0000256" key="1">
    <source>
        <dbReference type="ARBA" id="ARBA00005417"/>
    </source>
</evidence>
<dbReference type="InterPro" id="IPR003593">
    <property type="entry name" value="AAA+_ATPase"/>
</dbReference>
<comment type="similarity">
    <text evidence="1">Belongs to the ABC transporter superfamily.</text>
</comment>
<evidence type="ECO:0000259" key="4">
    <source>
        <dbReference type="PROSITE" id="PS50893"/>
    </source>
</evidence>
<dbReference type="GO" id="GO:0015220">
    <property type="term" value="F:choline transmembrane transporter activity"/>
    <property type="evidence" value="ECO:0007669"/>
    <property type="project" value="InterPro"/>
</dbReference>
<dbReference type="NCBIfam" id="TIGR03415">
    <property type="entry name" value="ABC_choXWV_ATP"/>
    <property type="match status" value="1"/>
</dbReference>
<dbReference type="GO" id="GO:0005524">
    <property type="term" value="F:ATP binding"/>
    <property type="evidence" value="ECO:0007669"/>
    <property type="project" value="UniProtKB-KW"/>
</dbReference>
<dbReference type="Proteomes" id="UP001143400">
    <property type="component" value="Unassembled WGS sequence"/>
</dbReference>
<dbReference type="EMBL" id="JAFBCY010000005">
    <property type="protein sequence ID" value="MBM7853512.1"/>
    <property type="molecule type" value="Genomic_DNA"/>
</dbReference>
<accession>A0A9W6IVH1</accession>
<dbReference type="InterPro" id="IPR017871">
    <property type="entry name" value="ABC_transporter-like_CS"/>
</dbReference>
<evidence type="ECO:0000313" key="8">
    <source>
        <dbReference type="Proteomes" id="UP001143400"/>
    </source>
</evidence>
<protein>
    <submittedName>
        <fullName evidence="5">Choline ABC transporter ATP-binding protein</fullName>
    </submittedName>
    <submittedName>
        <fullName evidence="6">Glycine betaine/proline transport system ATP-binding protein</fullName>
    </submittedName>
</protein>
<sequence length="409" mass="43822">MTVIAEPGVAAAVPASKPSRADNAVELRDLAIIFGRTKEALALADQGANRDEIRDRTGAILGAYKVDLDIRNGEICVLMGLSGSGKSTVLRAVNGLNTTARGEVMVCHEGALVDVATCGAKTLRDIRLKTVSMVFQQFGLLPWRSVRDNVGFGLEIRGMGAAERRAIVDEKLEMVGLSNWADKQVQELSGGMQQRVGLARAFATDADILLMDEPFSALDPLIRDKLQDDLLALQEKLHKTIIFVSHDLSEALKIGNRIAIMEGGRVVQFGAPADIMLRPADAYVAEFVKRMNPLDVLCADAVMTPTAKLSREAGAVMMDGDGGAVALTLCSEGKPLTLMINGQVRTIGAVDVSGAVTRKGDVVVAPAELPLKTAIDVRRQSNYPIALVDQLGRLAGLCDHEDIYRGLLR</sequence>
<comment type="caution">
    <text evidence="5">The sequence shown here is derived from an EMBL/GenBank/DDBJ whole genome shotgun (WGS) entry which is preliminary data.</text>
</comment>
<evidence type="ECO:0000313" key="5">
    <source>
        <dbReference type="EMBL" id="GLK57273.1"/>
    </source>
</evidence>
<dbReference type="AlphaFoldDB" id="A0A9W6IVH1"/>
<reference evidence="5" key="3">
    <citation type="submission" date="2023-01" db="EMBL/GenBank/DDBJ databases">
        <authorList>
            <person name="Sun Q."/>
            <person name="Evtushenko L."/>
        </authorList>
    </citation>
    <scope>NUCLEOTIDE SEQUENCE</scope>
    <source>
        <strain evidence="5">VKM B-1606</strain>
    </source>
</reference>
<dbReference type="PROSITE" id="PS50893">
    <property type="entry name" value="ABC_TRANSPORTER_2"/>
    <property type="match status" value="1"/>
</dbReference>
<dbReference type="Proteomes" id="UP000758856">
    <property type="component" value="Unassembled WGS sequence"/>
</dbReference>
<dbReference type="GO" id="GO:0055052">
    <property type="term" value="C:ATP-binding cassette (ABC) transporter complex, substrate-binding subunit-containing"/>
    <property type="evidence" value="ECO:0007669"/>
    <property type="project" value="InterPro"/>
</dbReference>